<feature type="region of interest" description="Disordered" evidence="1">
    <location>
        <begin position="448"/>
        <end position="470"/>
    </location>
</feature>
<evidence type="ECO:0000313" key="3">
    <source>
        <dbReference type="Proteomes" id="UP000076858"/>
    </source>
</evidence>
<sequence>MVDSRSTNHLGVYLQHYTRCEDYREPYKSRSQSSLLQKIHILFNAQIGDKQLETCLCSISYAWGTIRLAHRRPKIINEDGKIVQKDATIYITYESGSRNPLITYSQVSKDYPLPPGSKFEYIVDQIIRVQNPNICITETTNDYVFAATCSEESTRWILEKENNYQISQESEMFLTVGMDENLKLEQCAMEGDTRKNQQLFFETINTNPDVIKKFPRRILKANHGSGNIIWVMIAWGLWKNGQYPNEKYDTHHGLNRQLIVEDCDADWIKCQEEHSSVTFLLLSFLTLLQYPSETAAKSALTPTPFGALLNILDNSWQQTELVFIHRPTTAITTTVKSTLPTTTTKPTTTTTKPTITTIKPTTTTPTTTTTKPTTTKPTTTTTTPTTKTTKPTTTTTKKTTTTTKPTTTNIELTFPSTTTKTTSTTISSTTTKTTTTTELISQSTTYHTTTEKIKDPPVTKDNYGKCNNGH</sequence>
<name>A0A164LIS2_9CRUS</name>
<gene>
    <name evidence="2" type="ORF">APZ42_032987</name>
</gene>
<protein>
    <submittedName>
        <fullName evidence="2">Uncharacterized protein</fullName>
    </submittedName>
</protein>
<feature type="compositionally biased region" description="Low complexity" evidence="1">
    <location>
        <begin position="339"/>
        <end position="408"/>
    </location>
</feature>
<proteinExistence type="predicted"/>
<evidence type="ECO:0000256" key="1">
    <source>
        <dbReference type="SAM" id="MobiDB-lite"/>
    </source>
</evidence>
<reference evidence="2 3" key="1">
    <citation type="submission" date="2016-03" db="EMBL/GenBank/DDBJ databases">
        <title>EvidentialGene: Evidence-directed Construction of Genes on Genomes.</title>
        <authorList>
            <person name="Gilbert D.G."/>
            <person name="Choi J.-H."/>
            <person name="Mockaitis K."/>
            <person name="Colbourne J."/>
            <person name="Pfrender M."/>
        </authorList>
    </citation>
    <scope>NUCLEOTIDE SEQUENCE [LARGE SCALE GENOMIC DNA]</scope>
    <source>
        <strain evidence="2 3">Xinb3</strain>
        <tissue evidence="2">Complete organism</tissue>
    </source>
</reference>
<organism evidence="2 3">
    <name type="scientific">Daphnia magna</name>
    <dbReference type="NCBI Taxonomy" id="35525"/>
    <lineage>
        <taxon>Eukaryota</taxon>
        <taxon>Metazoa</taxon>
        <taxon>Ecdysozoa</taxon>
        <taxon>Arthropoda</taxon>
        <taxon>Crustacea</taxon>
        <taxon>Branchiopoda</taxon>
        <taxon>Diplostraca</taxon>
        <taxon>Cladocera</taxon>
        <taxon>Anomopoda</taxon>
        <taxon>Daphniidae</taxon>
        <taxon>Daphnia</taxon>
    </lineage>
</organism>
<keyword evidence="3" id="KW-1185">Reference proteome</keyword>
<evidence type="ECO:0000313" key="2">
    <source>
        <dbReference type="EMBL" id="KZS04150.1"/>
    </source>
</evidence>
<dbReference type="AlphaFoldDB" id="A0A164LIS2"/>
<feature type="compositionally biased region" description="Basic and acidic residues" evidence="1">
    <location>
        <begin position="449"/>
        <end position="458"/>
    </location>
</feature>
<dbReference type="EMBL" id="LRGB01003129">
    <property type="protein sequence ID" value="KZS04150.1"/>
    <property type="molecule type" value="Genomic_DNA"/>
</dbReference>
<accession>A0A164LIS2</accession>
<dbReference type="Proteomes" id="UP000076858">
    <property type="component" value="Unassembled WGS sequence"/>
</dbReference>
<feature type="region of interest" description="Disordered" evidence="1">
    <location>
        <begin position="339"/>
        <end position="409"/>
    </location>
</feature>
<comment type="caution">
    <text evidence="2">The sequence shown here is derived from an EMBL/GenBank/DDBJ whole genome shotgun (WGS) entry which is preliminary data.</text>
</comment>
<dbReference type="OrthoDB" id="10488759at2759"/>